<organism evidence="2 4">
    <name type="scientific">Paramecium sonneborni</name>
    <dbReference type="NCBI Taxonomy" id="65129"/>
    <lineage>
        <taxon>Eukaryota</taxon>
        <taxon>Sar</taxon>
        <taxon>Alveolata</taxon>
        <taxon>Ciliophora</taxon>
        <taxon>Intramacronucleata</taxon>
        <taxon>Oligohymenophorea</taxon>
        <taxon>Peniculida</taxon>
        <taxon>Parameciidae</taxon>
        <taxon>Paramecium</taxon>
    </lineage>
</organism>
<reference evidence="2" key="1">
    <citation type="submission" date="2021-01" db="EMBL/GenBank/DDBJ databases">
        <authorList>
            <consortium name="Genoscope - CEA"/>
            <person name="William W."/>
        </authorList>
    </citation>
    <scope>NUCLEOTIDE SEQUENCE</scope>
</reference>
<protein>
    <recommendedName>
        <fullName evidence="5">Transmembrane protein</fullName>
    </recommendedName>
</protein>
<feature type="transmembrane region" description="Helical" evidence="1">
    <location>
        <begin position="93"/>
        <end position="111"/>
    </location>
</feature>
<keyword evidence="1" id="KW-0472">Membrane</keyword>
<gene>
    <name evidence="2" type="ORF">PSON_ATCC_30995.1.T1200125</name>
    <name evidence="3" type="ORF">PSON_ATCC_30995.1.T1200126</name>
</gene>
<keyword evidence="1" id="KW-0812">Transmembrane</keyword>
<name>A0A8S1QWW2_9CILI</name>
<dbReference type="EMBL" id="CAJJDN010000120">
    <property type="protein sequence ID" value="CAD8119277.1"/>
    <property type="molecule type" value="Genomic_DNA"/>
</dbReference>
<evidence type="ECO:0000313" key="2">
    <source>
        <dbReference type="EMBL" id="CAD8119277.1"/>
    </source>
</evidence>
<evidence type="ECO:0008006" key="5">
    <source>
        <dbReference type="Google" id="ProtNLM"/>
    </source>
</evidence>
<evidence type="ECO:0000313" key="3">
    <source>
        <dbReference type="EMBL" id="CAD8119278.1"/>
    </source>
</evidence>
<keyword evidence="4" id="KW-1185">Reference proteome</keyword>
<dbReference type="Proteomes" id="UP000692954">
    <property type="component" value="Unassembled WGS sequence"/>
</dbReference>
<evidence type="ECO:0000256" key="1">
    <source>
        <dbReference type="SAM" id="Phobius"/>
    </source>
</evidence>
<dbReference type="EMBL" id="CAJJDN010000120">
    <property type="protein sequence ID" value="CAD8119278.1"/>
    <property type="molecule type" value="Genomic_DNA"/>
</dbReference>
<dbReference type="OrthoDB" id="307812at2759"/>
<keyword evidence="1" id="KW-1133">Transmembrane helix</keyword>
<comment type="caution">
    <text evidence="2">The sequence shown here is derived from an EMBL/GenBank/DDBJ whole genome shotgun (WGS) entry which is preliminary data.</text>
</comment>
<evidence type="ECO:0000313" key="4">
    <source>
        <dbReference type="Proteomes" id="UP000692954"/>
    </source>
</evidence>
<proteinExistence type="predicted"/>
<accession>A0A8S1QWW2</accession>
<sequence>MQILQNCYILKRQDTQDQQFNSQFSSPETDYRQTQKEIISNKSQEIQEKETQQLLYFTPKKGRNQENVIYYTPEIKRKPSNQVDLEHKKFKQIGNILFVIQIIIIILLELMT</sequence>
<dbReference type="AlphaFoldDB" id="A0A8S1QWW2"/>